<dbReference type="EMBL" id="BARV01000925">
    <property type="protein sequence ID" value="GAH90511.1"/>
    <property type="molecule type" value="Genomic_DNA"/>
</dbReference>
<reference evidence="1" key="1">
    <citation type="journal article" date="2014" name="Front. Microbiol.">
        <title>High frequency of phylogenetically diverse reductive dehalogenase-homologous genes in deep subseafloor sedimentary metagenomes.</title>
        <authorList>
            <person name="Kawai M."/>
            <person name="Futagami T."/>
            <person name="Toyoda A."/>
            <person name="Takaki Y."/>
            <person name="Nishi S."/>
            <person name="Hori S."/>
            <person name="Arai W."/>
            <person name="Tsubouchi T."/>
            <person name="Morono Y."/>
            <person name="Uchiyama I."/>
            <person name="Ito T."/>
            <person name="Fujiyama A."/>
            <person name="Inagaki F."/>
            <person name="Takami H."/>
        </authorList>
    </citation>
    <scope>NUCLEOTIDE SEQUENCE</scope>
    <source>
        <strain evidence="1">Expedition CK06-06</strain>
    </source>
</reference>
<sequence>MNPGFLPISPSDISVDSFIILRSFFLVIFSDFDLAEVRKVEFQVVYGPNFDIECVGILKLALMGKIKMYRLPDRDAVNFSHFRVIDGMHVCADFKKHDGGKFWFNNINLGREMMKRFEIA</sequence>
<organism evidence="1">
    <name type="scientific">marine sediment metagenome</name>
    <dbReference type="NCBI Taxonomy" id="412755"/>
    <lineage>
        <taxon>unclassified sequences</taxon>
        <taxon>metagenomes</taxon>
        <taxon>ecological metagenomes</taxon>
    </lineage>
</organism>
<name>X1J722_9ZZZZ</name>
<accession>X1J722</accession>
<proteinExistence type="predicted"/>
<gene>
    <name evidence="1" type="ORF">S06H3_02970</name>
</gene>
<dbReference type="AlphaFoldDB" id="X1J722"/>
<feature type="non-terminal residue" evidence="1">
    <location>
        <position position="120"/>
    </location>
</feature>
<comment type="caution">
    <text evidence="1">The sequence shown here is derived from an EMBL/GenBank/DDBJ whole genome shotgun (WGS) entry which is preliminary data.</text>
</comment>
<evidence type="ECO:0000313" key="1">
    <source>
        <dbReference type="EMBL" id="GAH90511.1"/>
    </source>
</evidence>
<protein>
    <submittedName>
        <fullName evidence="1">Uncharacterized protein</fullName>
    </submittedName>
</protein>